<evidence type="ECO:0000256" key="1">
    <source>
        <dbReference type="SAM" id="SignalP"/>
    </source>
</evidence>
<feature type="chain" id="PRO_5018728902" description="Cytochrome C" evidence="1">
    <location>
        <begin position="25"/>
        <end position="141"/>
    </location>
</feature>
<feature type="signal peptide" evidence="1">
    <location>
        <begin position="1"/>
        <end position="24"/>
    </location>
</feature>
<dbReference type="OrthoDB" id="5704234at2"/>
<evidence type="ECO:0000313" key="2">
    <source>
        <dbReference type="EMBL" id="RRS03192.1"/>
    </source>
</evidence>
<dbReference type="AlphaFoldDB" id="A0A3R8T0E6"/>
<organism evidence="2 3">
    <name type="scientific">Aquabacterium soli</name>
    <dbReference type="NCBI Taxonomy" id="2493092"/>
    <lineage>
        <taxon>Bacteria</taxon>
        <taxon>Pseudomonadati</taxon>
        <taxon>Pseudomonadota</taxon>
        <taxon>Betaproteobacteria</taxon>
        <taxon>Burkholderiales</taxon>
        <taxon>Aquabacterium</taxon>
    </lineage>
</organism>
<gene>
    <name evidence="2" type="ORF">EIP75_17045</name>
</gene>
<dbReference type="Proteomes" id="UP000269265">
    <property type="component" value="Unassembled WGS sequence"/>
</dbReference>
<dbReference type="GO" id="GO:0005506">
    <property type="term" value="F:iron ion binding"/>
    <property type="evidence" value="ECO:0007669"/>
    <property type="project" value="InterPro"/>
</dbReference>
<evidence type="ECO:0008006" key="4">
    <source>
        <dbReference type="Google" id="ProtNLM"/>
    </source>
</evidence>
<comment type="caution">
    <text evidence="2">The sequence shown here is derived from an EMBL/GenBank/DDBJ whole genome shotgun (WGS) entry which is preliminary data.</text>
</comment>
<proteinExistence type="predicted"/>
<evidence type="ECO:0000313" key="3">
    <source>
        <dbReference type="Proteomes" id="UP000269265"/>
    </source>
</evidence>
<dbReference type="SUPFAM" id="SSF47175">
    <property type="entry name" value="Cytochromes"/>
    <property type="match status" value="1"/>
</dbReference>
<reference evidence="2 3" key="1">
    <citation type="submission" date="2018-12" db="EMBL/GenBank/DDBJ databases">
        <title>The whole draft genome of Aquabacterium sp. SJQ9.</title>
        <authorList>
            <person name="Sun L."/>
            <person name="Gao X."/>
            <person name="Chen W."/>
            <person name="Huang K."/>
        </authorList>
    </citation>
    <scope>NUCLEOTIDE SEQUENCE [LARGE SCALE GENOMIC DNA]</scope>
    <source>
        <strain evidence="2 3">SJQ9</strain>
    </source>
</reference>
<dbReference type="GO" id="GO:0022900">
    <property type="term" value="P:electron transport chain"/>
    <property type="evidence" value="ECO:0007669"/>
    <property type="project" value="InterPro"/>
</dbReference>
<name>A0A3R8T0E6_9BURK</name>
<protein>
    <recommendedName>
        <fullName evidence="4">Cytochrome C</fullName>
    </recommendedName>
</protein>
<keyword evidence="3" id="KW-1185">Reference proteome</keyword>
<dbReference type="EMBL" id="RSED01000014">
    <property type="protein sequence ID" value="RRS03192.1"/>
    <property type="molecule type" value="Genomic_DNA"/>
</dbReference>
<dbReference type="RefSeq" id="WP_125244485.1">
    <property type="nucleotide sequence ID" value="NZ_RSED01000014.1"/>
</dbReference>
<dbReference type="GO" id="GO:0009055">
    <property type="term" value="F:electron transfer activity"/>
    <property type="evidence" value="ECO:0007669"/>
    <property type="project" value="InterPro"/>
</dbReference>
<accession>A0A3R8T0E6</accession>
<dbReference type="GO" id="GO:0020037">
    <property type="term" value="F:heme binding"/>
    <property type="evidence" value="ECO:0007669"/>
    <property type="project" value="InterPro"/>
</dbReference>
<sequence length="141" mass="15111">MHKIKRSRAWAVLGARGTAAILLAAMAVATGTVRSAQAELDPDLMLAIEDLNKSLSSNIALKDAKASTADAKELETLFHKVEVFFVEKGEAPDAVDLSKKSRELSGSIIKNVESGNFDAATDAATNLSRTCRACHTFYKKS</sequence>
<dbReference type="InterPro" id="IPR010980">
    <property type="entry name" value="Cyt_c/b562"/>
</dbReference>
<keyword evidence="1" id="KW-0732">Signal</keyword>